<dbReference type="InterPro" id="IPR046560">
    <property type="entry name" value="DUF6714"/>
</dbReference>
<proteinExistence type="predicted"/>
<keyword evidence="2" id="KW-1185">Reference proteome</keyword>
<name>A0A511N4A2_DEIC1</name>
<dbReference type="EMBL" id="BJXB01000015">
    <property type="protein sequence ID" value="GEM47703.1"/>
    <property type="molecule type" value="Genomic_DNA"/>
</dbReference>
<dbReference type="RefSeq" id="WP_146886173.1">
    <property type="nucleotide sequence ID" value="NZ_BJXB01000015.1"/>
</dbReference>
<reference evidence="1 2" key="1">
    <citation type="submission" date="2019-07" db="EMBL/GenBank/DDBJ databases">
        <title>Whole genome shotgun sequence of Deinococcus cellulosilyticus NBRC 106333.</title>
        <authorList>
            <person name="Hosoyama A."/>
            <person name="Uohara A."/>
            <person name="Ohji S."/>
            <person name="Ichikawa N."/>
        </authorList>
    </citation>
    <scope>NUCLEOTIDE SEQUENCE [LARGE SCALE GENOMIC DNA]</scope>
    <source>
        <strain evidence="1 2">NBRC 106333</strain>
    </source>
</reference>
<gene>
    <name evidence="1" type="ORF">DC3_33380</name>
</gene>
<sequence>MNSPDLFEQQAQLRLQMHHAFEGVVLGDGTGLGEADVIDDYGTAEERRLARFRDFQGPWWEHPRDRLRMYTSVFCFMDAAGYTYHLAVYLWHALQEDPQQGLGDVGWLVFDLLDFARIQQPQMTASQIQMILKFTEWIEVLEPERMQHEDFRAEVRRVWAHWAEQLEGLSR</sequence>
<dbReference type="OrthoDB" id="70869at2"/>
<dbReference type="Pfam" id="PF20461">
    <property type="entry name" value="DUF6714"/>
    <property type="match status" value="1"/>
</dbReference>
<organism evidence="1 2">
    <name type="scientific">Deinococcus cellulosilyticus (strain DSM 18568 / NBRC 106333 / KACC 11606 / 5516J-15)</name>
    <dbReference type="NCBI Taxonomy" id="1223518"/>
    <lineage>
        <taxon>Bacteria</taxon>
        <taxon>Thermotogati</taxon>
        <taxon>Deinococcota</taxon>
        <taxon>Deinococci</taxon>
        <taxon>Deinococcales</taxon>
        <taxon>Deinococcaceae</taxon>
        <taxon>Deinococcus</taxon>
    </lineage>
</organism>
<accession>A0A511N4A2</accession>
<evidence type="ECO:0000313" key="1">
    <source>
        <dbReference type="EMBL" id="GEM47703.1"/>
    </source>
</evidence>
<protein>
    <submittedName>
        <fullName evidence="1">Uncharacterized protein</fullName>
    </submittedName>
</protein>
<dbReference type="Proteomes" id="UP000321306">
    <property type="component" value="Unassembled WGS sequence"/>
</dbReference>
<dbReference type="AlphaFoldDB" id="A0A511N4A2"/>
<evidence type="ECO:0000313" key="2">
    <source>
        <dbReference type="Proteomes" id="UP000321306"/>
    </source>
</evidence>
<comment type="caution">
    <text evidence="1">The sequence shown here is derived from an EMBL/GenBank/DDBJ whole genome shotgun (WGS) entry which is preliminary data.</text>
</comment>